<feature type="domain" description="Secretion system C-terminal sorting" evidence="5">
    <location>
        <begin position="500"/>
        <end position="566"/>
    </location>
</feature>
<dbReference type="PANTHER" id="PTHR22702">
    <property type="entry name" value="PROTEASE-ASSOCIATED DOMAIN-CONTAINING PROTEIN"/>
    <property type="match status" value="1"/>
</dbReference>
<evidence type="ECO:0000313" key="6">
    <source>
        <dbReference type="EMBL" id="CAG5078952.1"/>
    </source>
</evidence>
<name>A0A916JKT1_9FLAO</name>
<sequence>MKKLLLSFFSMTVLFASYGQVVCSVEAPAGIAGGYGHTYADANSGWGSPDMTDPLNAVIDTVMLADDGTADDSLACNTLVNDLTGKIALLYRGTCEFGTKALNCENAGAVAVIIVNNAGAPISMGGGNDGANVTIPVFMISTNDGATIRSAMDNGDDVVMFLGSKTGYYDDDLGLTKQGCTSAQQYSTIAPLAVDDTEFSVSLSSWVYNYGNNDQSGVTVTADIEFGGSSVYSNTSAAQSILSGDSLLYTFPDFSQTSYSSGEYTITYTIDMGGVTDEYANDNEYVVKFLIDDDVLSYVPIDETTNEPINSSGIRPGGTTVTQYEACIAYMDPNASRRAVTAIGFNASTYDPDATTTLVGKFVEAKVYEWNDQFTDMTDPAFAQPFVSNYNEVGLAEYSYTTDDQGAAVVAPLNEAVVLQDNQRYLFCIVTYDTDVYFGHDNAVGYDQNMNTYLQPVMMTFDGSSWFTGWSDPTYPTITVHTIDAAAANVEEENVEITAYPNPTTDVITIPLAGMEGNAELFVTDMTGKTVISRNVNMTGSNLKVDVTSLPAGYYTFTMNFDNGQVANFNVAVTK</sequence>
<dbReference type="AlphaFoldDB" id="A0A916JKT1"/>
<keyword evidence="1 3" id="KW-0732">Signal</keyword>
<dbReference type="EMBL" id="OU015584">
    <property type="protein sequence ID" value="CAG5078952.1"/>
    <property type="molecule type" value="Genomic_DNA"/>
</dbReference>
<dbReference type="KEGG" id="ptan:CRYO30217_00816"/>
<dbReference type="Pfam" id="PF02225">
    <property type="entry name" value="PA"/>
    <property type="match status" value="1"/>
</dbReference>
<evidence type="ECO:0008006" key="8">
    <source>
        <dbReference type="Google" id="ProtNLM"/>
    </source>
</evidence>
<gene>
    <name evidence="6" type="ORF">CRYO30217_00816</name>
</gene>
<dbReference type="Pfam" id="PF18962">
    <property type="entry name" value="Por_Secre_tail"/>
    <property type="match status" value="1"/>
</dbReference>
<evidence type="ECO:0000256" key="3">
    <source>
        <dbReference type="SAM" id="SignalP"/>
    </source>
</evidence>
<evidence type="ECO:0000256" key="2">
    <source>
        <dbReference type="ARBA" id="ARBA00023180"/>
    </source>
</evidence>
<dbReference type="InterPro" id="IPR003137">
    <property type="entry name" value="PA_domain"/>
</dbReference>
<dbReference type="RefSeq" id="WP_310737124.1">
    <property type="nucleotide sequence ID" value="NZ_OU015584.1"/>
</dbReference>
<dbReference type="InterPro" id="IPR026444">
    <property type="entry name" value="Secre_tail"/>
</dbReference>
<accession>A0A916JKT1</accession>
<feature type="chain" id="PRO_5037792997" description="T9SS C-terminal target domain-containing protein" evidence="3">
    <location>
        <begin position="20"/>
        <end position="575"/>
    </location>
</feature>
<dbReference type="PANTHER" id="PTHR22702:SF1">
    <property type="entry name" value="PROTEASE-ASSOCIATED DOMAIN-CONTAINING PROTEIN 1"/>
    <property type="match status" value="1"/>
</dbReference>
<feature type="domain" description="PA" evidence="4">
    <location>
        <begin position="72"/>
        <end position="148"/>
    </location>
</feature>
<evidence type="ECO:0000259" key="4">
    <source>
        <dbReference type="Pfam" id="PF02225"/>
    </source>
</evidence>
<dbReference type="InterPro" id="IPR046450">
    <property type="entry name" value="PA_dom_sf"/>
</dbReference>
<dbReference type="Gene3D" id="3.50.30.30">
    <property type="match status" value="1"/>
</dbReference>
<feature type="signal peptide" evidence="3">
    <location>
        <begin position="1"/>
        <end position="19"/>
    </location>
</feature>
<proteinExistence type="predicted"/>
<keyword evidence="7" id="KW-1185">Reference proteome</keyword>
<protein>
    <recommendedName>
        <fullName evidence="8">T9SS C-terminal target domain-containing protein</fullName>
    </recommendedName>
</protein>
<dbReference type="Proteomes" id="UP000683507">
    <property type="component" value="Chromosome"/>
</dbReference>
<dbReference type="SUPFAM" id="SSF52025">
    <property type="entry name" value="PA domain"/>
    <property type="match status" value="1"/>
</dbReference>
<evidence type="ECO:0000259" key="5">
    <source>
        <dbReference type="Pfam" id="PF18962"/>
    </source>
</evidence>
<reference evidence="6" key="1">
    <citation type="submission" date="2021-04" db="EMBL/GenBank/DDBJ databases">
        <authorList>
            <person name="Rodrigo-Torres L."/>
            <person name="Arahal R. D."/>
            <person name="Lucena T."/>
        </authorList>
    </citation>
    <scope>NUCLEOTIDE SEQUENCE</scope>
    <source>
        <strain evidence="6">AS29M-1</strain>
    </source>
</reference>
<dbReference type="NCBIfam" id="TIGR04183">
    <property type="entry name" value="Por_Secre_tail"/>
    <property type="match status" value="1"/>
</dbReference>
<keyword evidence="2" id="KW-0325">Glycoprotein</keyword>
<evidence type="ECO:0000256" key="1">
    <source>
        <dbReference type="ARBA" id="ARBA00022729"/>
    </source>
</evidence>
<organism evidence="6 7">
    <name type="scientific">Parvicella tangerina</name>
    <dbReference type="NCBI Taxonomy" id="2829795"/>
    <lineage>
        <taxon>Bacteria</taxon>
        <taxon>Pseudomonadati</taxon>
        <taxon>Bacteroidota</taxon>
        <taxon>Flavobacteriia</taxon>
        <taxon>Flavobacteriales</taxon>
        <taxon>Parvicellaceae</taxon>
        <taxon>Parvicella</taxon>
    </lineage>
</organism>
<evidence type="ECO:0000313" key="7">
    <source>
        <dbReference type="Proteomes" id="UP000683507"/>
    </source>
</evidence>
<dbReference type="CDD" id="cd04818">
    <property type="entry name" value="PA_subtilisin_1"/>
    <property type="match status" value="1"/>
</dbReference>